<name>A0ABW5TPP6_9SPHI</name>
<organism evidence="3 4">
    <name type="scientific">Pedobacter alpinus</name>
    <dbReference type="NCBI Taxonomy" id="1590643"/>
    <lineage>
        <taxon>Bacteria</taxon>
        <taxon>Pseudomonadati</taxon>
        <taxon>Bacteroidota</taxon>
        <taxon>Sphingobacteriia</taxon>
        <taxon>Sphingobacteriales</taxon>
        <taxon>Sphingobacteriaceae</taxon>
        <taxon>Pedobacter</taxon>
    </lineage>
</organism>
<evidence type="ECO:0000313" key="4">
    <source>
        <dbReference type="Proteomes" id="UP001597546"/>
    </source>
</evidence>
<comment type="caution">
    <text evidence="3">The sequence shown here is derived from an EMBL/GenBank/DDBJ whole genome shotgun (WGS) entry which is preliminary data.</text>
</comment>
<dbReference type="Pfam" id="PF09722">
    <property type="entry name" value="Xre_MbcA_ParS_C"/>
    <property type="match status" value="1"/>
</dbReference>
<keyword evidence="4" id="KW-1185">Reference proteome</keyword>
<dbReference type="InterPro" id="IPR024467">
    <property type="entry name" value="Xre/MbcA/ParS-like_toxin-bd"/>
</dbReference>
<dbReference type="EMBL" id="JBHULV010000017">
    <property type="protein sequence ID" value="MFD2731245.1"/>
    <property type="molecule type" value="Genomic_DNA"/>
</dbReference>
<gene>
    <name evidence="3" type="ORF">ACFSSE_05960</name>
</gene>
<dbReference type="RefSeq" id="WP_379041100.1">
    <property type="nucleotide sequence ID" value="NZ_JBHSKW010000007.1"/>
</dbReference>
<dbReference type="InterPro" id="IPR046847">
    <property type="entry name" value="Xre-like_HTH"/>
</dbReference>
<evidence type="ECO:0000313" key="3">
    <source>
        <dbReference type="EMBL" id="MFD2731245.1"/>
    </source>
</evidence>
<protein>
    <submittedName>
        <fullName evidence="3">Antitoxin Xre/MbcA/ParS toxin-binding domain-containing protein</fullName>
    </submittedName>
</protein>
<evidence type="ECO:0000259" key="2">
    <source>
        <dbReference type="Pfam" id="PF20432"/>
    </source>
</evidence>
<accession>A0ABW5TPP6</accession>
<reference evidence="4" key="1">
    <citation type="journal article" date="2019" name="Int. J. Syst. Evol. Microbiol.">
        <title>The Global Catalogue of Microorganisms (GCM) 10K type strain sequencing project: providing services to taxonomists for standard genome sequencing and annotation.</title>
        <authorList>
            <consortium name="The Broad Institute Genomics Platform"/>
            <consortium name="The Broad Institute Genome Sequencing Center for Infectious Disease"/>
            <person name="Wu L."/>
            <person name="Ma J."/>
        </authorList>
    </citation>
    <scope>NUCLEOTIDE SEQUENCE [LARGE SCALE GENOMIC DNA]</scope>
    <source>
        <strain evidence="4">KCTC 42456</strain>
    </source>
</reference>
<dbReference type="NCBIfam" id="TIGR02293">
    <property type="entry name" value="TAS_TIGR02293"/>
    <property type="match status" value="1"/>
</dbReference>
<evidence type="ECO:0000259" key="1">
    <source>
        <dbReference type="Pfam" id="PF09722"/>
    </source>
</evidence>
<sequence>MFVYMSDSNKKLLEEPIAVYATGLYDSAVQMVALFGGASALNLKSNVLSDFDLLELARRGLPKKAMLGFIKKISLTIQEFSGIMHINERTFQRFEDDAFIKTEYSEKAIELARLYAKGENVFGSLDKFKKWIKTPSYVFKNNSPFSLLDSSVGFGMVYNELGRIEHGIFS</sequence>
<feature type="domain" description="Antitoxin Xre-like helix-turn-helix" evidence="2">
    <location>
        <begin position="52"/>
        <end position="113"/>
    </location>
</feature>
<feature type="domain" description="Antitoxin Xre/MbcA/ParS-like toxin-binding" evidence="1">
    <location>
        <begin position="118"/>
        <end position="167"/>
    </location>
</feature>
<proteinExistence type="predicted"/>
<dbReference type="Pfam" id="PF20432">
    <property type="entry name" value="Xre-like-HTH"/>
    <property type="match status" value="1"/>
</dbReference>
<dbReference type="InterPro" id="IPR011979">
    <property type="entry name" value="Antitox_Xre"/>
</dbReference>
<dbReference type="Proteomes" id="UP001597546">
    <property type="component" value="Unassembled WGS sequence"/>
</dbReference>